<organism evidence="2 3">
    <name type="scientific">Aeromonas bestiarum</name>
    <dbReference type="NCBI Taxonomy" id="105751"/>
    <lineage>
        <taxon>Bacteria</taxon>
        <taxon>Pseudomonadati</taxon>
        <taxon>Pseudomonadota</taxon>
        <taxon>Gammaproteobacteria</taxon>
        <taxon>Aeromonadales</taxon>
        <taxon>Aeromonadaceae</taxon>
        <taxon>Aeromonas</taxon>
    </lineage>
</organism>
<evidence type="ECO:0000313" key="2">
    <source>
        <dbReference type="EMBL" id="MDM5141715.1"/>
    </source>
</evidence>
<dbReference type="RefSeq" id="WP_290022706.1">
    <property type="nucleotide sequence ID" value="NZ_JAOPLV010000010.1"/>
</dbReference>
<dbReference type="PANTHER" id="PTHR37812">
    <property type="entry name" value="MU-LIKE PROPHAGE FLUMU PROTEIN C"/>
    <property type="match status" value="1"/>
</dbReference>
<dbReference type="PANTHER" id="PTHR37812:SF1">
    <property type="entry name" value="MU-LIKE PROPHAGE FLUMU PROTEIN C"/>
    <property type="match status" value="1"/>
</dbReference>
<dbReference type="InterPro" id="IPR014875">
    <property type="entry name" value="Mor_transcription_activator"/>
</dbReference>
<dbReference type="Gene3D" id="1.10.10.60">
    <property type="entry name" value="Homeodomain-like"/>
    <property type="match status" value="1"/>
</dbReference>
<comment type="caution">
    <text evidence="2">The sequence shown here is derived from an EMBL/GenBank/DDBJ whole genome shotgun (WGS) entry which is preliminary data.</text>
</comment>
<name>A0AAW7I340_9GAMM</name>
<feature type="domain" description="Mor transcription activator" evidence="1">
    <location>
        <begin position="34"/>
        <end position="135"/>
    </location>
</feature>
<protein>
    <recommendedName>
        <fullName evidence="1">Mor transcription activator domain-containing protein</fullName>
    </recommendedName>
</protein>
<proteinExistence type="predicted"/>
<evidence type="ECO:0000313" key="3">
    <source>
        <dbReference type="Proteomes" id="UP001168216"/>
    </source>
</evidence>
<dbReference type="InterPro" id="IPR009057">
    <property type="entry name" value="Homeodomain-like_sf"/>
</dbReference>
<dbReference type="InterPro" id="IPR052411">
    <property type="entry name" value="c-mor_Regulatory_Protein"/>
</dbReference>
<dbReference type="AlphaFoldDB" id="A0AAW7I340"/>
<dbReference type="Proteomes" id="UP001168216">
    <property type="component" value="Unassembled WGS sequence"/>
</dbReference>
<dbReference type="Pfam" id="PF08765">
    <property type="entry name" value="Mor"/>
    <property type="match status" value="1"/>
</dbReference>
<accession>A0AAW7I340</accession>
<reference evidence="2" key="1">
    <citation type="submission" date="2023-08" db="EMBL/GenBank/DDBJ databases">
        <title>WGS of Aeromonas isolates.</title>
        <authorList>
            <person name="Lee H."/>
        </authorList>
    </citation>
    <scope>NUCLEOTIDE SEQUENCE</scope>
    <source>
        <strain evidence="2">SL22</strain>
    </source>
</reference>
<gene>
    <name evidence="2" type="ORF">OB959_18255</name>
</gene>
<dbReference type="SUPFAM" id="SSF46689">
    <property type="entry name" value="Homeodomain-like"/>
    <property type="match status" value="1"/>
</dbReference>
<dbReference type="EMBL" id="JAOPLV010000010">
    <property type="protein sequence ID" value="MDM5141715.1"/>
    <property type="molecule type" value="Genomic_DNA"/>
</dbReference>
<sequence>MDRDEQTIDMFGEQLDAALLSDTINIIEDEKTARWPETMRELYTLFLSTVSKHGNSPDLAIILLAELCRVYGGLQFYLPRGKLLQNTIRDLRVWSEFKGDNTFELAQKYKVTQREIWRITARMRKFEMKRRQPDLFGEH</sequence>
<evidence type="ECO:0000259" key="1">
    <source>
        <dbReference type="Pfam" id="PF08765"/>
    </source>
</evidence>